<gene>
    <name evidence="2" type="ORF">L873DRAFT_281575</name>
</gene>
<evidence type="ECO:0000256" key="1">
    <source>
        <dbReference type="SAM" id="Phobius"/>
    </source>
</evidence>
<reference evidence="2 3" key="1">
    <citation type="journal article" date="2018" name="Nat. Ecol. Evol.">
        <title>Pezizomycetes genomes reveal the molecular basis of ectomycorrhizal truffle lifestyle.</title>
        <authorList>
            <person name="Murat C."/>
            <person name="Payen T."/>
            <person name="Noel B."/>
            <person name="Kuo A."/>
            <person name="Morin E."/>
            <person name="Chen J."/>
            <person name="Kohler A."/>
            <person name="Krizsan K."/>
            <person name="Balestrini R."/>
            <person name="Da Silva C."/>
            <person name="Montanini B."/>
            <person name="Hainaut M."/>
            <person name="Levati E."/>
            <person name="Barry K.W."/>
            <person name="Belfiori B."/>
            <person name="Cichocki N."/>
            <person name="Clum A."/>
            <person name="Dockter R.B."/>
            <person name="Fauchery L."/>
            <person name="Guy J."/>
            <person name="Iotti M."/>
            <person name="Le Tacon F."/>
            <person name="Lindquist E.A."/>
            <person name="Lipzen A."/>
            <person name="Malagnac F."/>
            <person name="Mello A."/>
            <person name="Molinier V."/>
            <person name="Miyauchi S."/>
            <person name="Poulain J."/>
            <person name="Riccioni C."/>
            <person name="Rubini A."/>
            <person name="Sitrit Y."/>
            <person name="Splivallo R."/>
            <person name="Traeger S."/>
            <person name="Wang M."/>
            <person name="Zifcakova L."/>
            <person name="Wipf D."/>
            <person name="Zambonelli A."/>
            <person name="Paolocci F."/>
            <person name="Nowrousian M."/>
            <person name="Ottonello S."/>
            <person name="Baldrian P."/>
            <person name="Spatafora J.W."/>
            <person name="Henrissat B."/>
            <person name="Nagy L.G."/>
            <person name="Aury J.M."/>
            <person name="Wincker P."/>
            <person name="Grigoriev I.V."/>
            <person name="Bonfante P."/>
            <person name="Martin F.M."/>
        </authorList>
    </citation>
    <scope>NUCLEOTIDE SEQUENCE [LARGE SCALE GENOMIC DNA]</scope>
    <source>
        <strain evidence="2 3">120613-1</strain>
    </source>
</reference>
<proteinExistence type="predicted"/>
<name>A0A3N4K400_9PEZI</name>
<keyword evidence="3" id="KW-1185">Reference proteome</keyword>
<accession>A0A3N4K400</accession>
<evidence type="ECO:0000313" key="2">
    <source>
        <dbReference type="EMBL" id="RPB03131.1"/>
    </source>
</evidence>
<protein>
    <submittedName>
        <fullName evidence="2">Uncharacterized protein</fullName>
    </submittedName>
</protein>
<dbReference type="EMBL" id="ML120364">
    <property type="protein sequence ID" value="RPB03131.1"/>
    <property type="molecule type" value="Genomic_DNA"/>
</dbReference>
<organism evidence="2 3">
    <name type="scientific">Choiromyces venosus 120613-1</name>
    <dbReference type="NCBI Taxonomy" id="1336337"/>
    <lineage>
        <taxon>Eukaryota</taxon>
        <taxon>Fungi</taxon>
        <taxon>Dikarya</taxon>
        <taxon>Ascomycota</taxon>
        <taxon>Pezizomycotina</taxon>
        <taxon>Pezizomycetes</taxon>
        <taxon>Pezizales</taxon>
        <taxon>Tuberaceae</taxon>
        <taxon>Choiromyces</taxon>
    </lineage>
</organism>
<keyword evidence="1" id="KW-0812">Transmembrane</keyword>
<sequence length="103" mass="11912">MTTVVYQISTDRRVPLCHISTSTTVQYCACQDMFHQRGIILRPLKQIRIIGIYSGFFILFFKKEKKFTIKKKKKKKGKNSMTIHNDDAPALHTISSIHSMHSV</sequence>
<keyword evidence="1" id="KW-0472">Membrane</keyword>
<keyword evidence="1" id="KW-1133">Transmembrane helix</keyword>
<dbReference type="AlphaFoldDB" id="A0A3N4K400"/>
<dbReference type="Proteomes" id="UP000276215">
    <property type="component" value="Unassembled WGS sequence"/>
</dbReference>
<evidence type="ECO:0000313" key="3">
    <source>
        <dbReference type="Proteomes" id="UP000276215"/>
    </source>
</evidence>
<feature type="transmembrane region" description="Helical" evidence="1">
    <location>
        <begin position="43"/>
        <end position="61"/>
    </location>
</feature>